<dbReference type="SUPFAM" id="SSF159713">
    <property type="entry name" value="Dhaf3308-like"/>
    <property type="match status" value="1"/>
</dbReference>
<accession>F2LUU3</accession>
<dbReference type="Gene3D" id="3.40.50.11590">
    <property type="match status" value="1"/>
</dbReference>
<keyword evidence="1" id="KW-0812">Transmembrane</keyword>
<dbReference type="EMBL" id="CP002606">
    <property type="protein sequence ID" value="AEA33548.1"/>
    <property type="molecule type" value="Genomic_DNA"/>
</dbReference>
<dbReference type="RefSeq" id="WP_013681589.1">
    <property type="nucleotide sequence ID" value="NC_015318.1"/>
</dbReference>
<keyword evidence="1" id="KW-0472">Membrane</keyword>
<gene>
    <name evidence="3" type="ordered locus">Hipma_0578</name>
</gene>
<dbReference type="KEGG" id="hmr:Hipma_0578"/>
<dbReference type="eggNOG" id="COG2014">
    <property type="taxonomic scope" value="Bacteria"/>
</dbReference>
<reference evidence="4" key="2">
    <citation type="submission" date="2011-03" db="EMBL/GenBank/DDBJ databases">
        <title>The complete genome of Hippea maritima DSM 10411.</title>
        <authorList>
            <consortium name="US DOE Joint Genome Institute (JGI-PGF)"/>
            <person name="Lucas S."/>
            <person name="Copeland A."/>
            <person name="Lapidus A."/>
            <person name="Bruce D."/>
            <person name="Goodwin L."/>
            <person name="Pitluck S."/>
            <person name="Peters L."/>
            <person name="Kyrpides N."/>
            <person name="Mavromatis K."/>
            <person name="Pagani I."/>
            <person name="Ivanova N."/>
            <person name="Mikhailova N."/>
            <person name="Lu M."/>
            <person name="Detter J.C."/>
            <person name="Tapia R."/>
            <person name="Han C."/>
            <person name="Land M."/>
            <person name="Hauser L."/>
            <person name="Markowitz V."/>
            <person name="Cheng J.-F."/>
            <person name="Hugenholtz P."/>
            <person name="Woyke T."/>
            <person name="Wu D."/>
            <person name="Spring S."/>
            <person name="Schroeder M."/>
            <person name="Brambilla E."/>
            <person name="Klenk H.-P."/>
            <person name="Eisen J.A."/>
        </authorList>
    </citation>
    <scope>NUCLEOTIDE SEQUENCE [LARGE SCALE GENOMIC DNA]</scope>
    <source>
        <strain evidence="4">ATCC 700847 / DSM 10411 / MH2</strain>
    </source>
</reference>
<dbReference type="Pfam" id="PF04016">
    <property type="entry name" value="DUF364"/>
    <property type="match status" value="1"/>
</dbReference>
<dbReference type="OrthoDB" id="3596at2"/>
<sequence>MGILDDALLKFRDIVQKNGLLDKRIQIKMRPLKPYEAIGKPTRDDYPLLKGKEVLVEATFLEAKGQAFTDEPSDFEGFMCDVLKLPLKTNRNRAVVIASINAVLRYLNMTWGTVHCKDSEPEGCANEMMERFFRRWGENVTLGLVGLQPALASSAIKVFGKGNVKIADLDEDNIGKDFEGVKILDGKIYSNEIVANSFLALITGSSVVNGTIDELLNVSRMDNKNRIVIFYGTTIAGVASLMNLNRLCFRSH</sequence>
<feature type="transmembrane region" description="Helical" evidence="1">
    <location>
        <begin position="227"/>
        <end position="244"/>
    </location>
</feature>
<name>F2LUU3_HIPMA</name>
<dbReference type="Proteomes" id="UP000008139">
    <property type="component" value="Chromosome"/>
</dbReference>
<dbReference type="HOGENOM" id="CLU_1136483_0_0_7"/>
<feature type="domain" description="Putative heavy-metal chelation" evidence="2">
    <location>
        <begin position="139"/>
        <end position="232"/>
    </location>
</feature>
<keyword evidence="4" id="KW-1185">Reference proteome</keyword>
<dbReference type="InterPro" id="IPR007161">
    <property type="entry name" value="DUF364"/>
</dbReference>
<proteinExistence type="predicted"/>
<evidence type="ECO:0000259" key="2">
    <source>
        <dbReference type="Pfam" id="PF04016"/>
    </source>
</evidence>
<evidence type="ECO:0000313" key="3">
    <source>
        <dbReference type="EMBL" id="AEA33548.1"/>
    </source>
</evidence>
<dbReference type="STRING" id="760142.Hipma_0578"/>
<reference evidence="3 4" key="1">
    <citation type="journal article" date="2011" name="Stand. Genomic Sci.">
        <title>Complete genome sequence of the thermophilic sulfur-reducer Hippea maritima type strain (MH(2)).</title>
        <authorList>
            <person name="Huntemann M."/>
            <person name="Lu M."/>
            <person name="Nolan M."/>
            <person name="Lapidus A."/>
            <person name="Lucas S."/>
            <person name="Hammon N."/>
            <person name="Deshpande S."/>
            <person name="Cheng J.F."/>
            <person name="Tapia R."/>
            <person name="Han C."/>
            <person name="Goodwin L."/>
            <person name="Pitluck S."/>
            <person name="Liolios K."/>
            <person name="Pagani I."/>
            <person name="Ivanova N."/>
            <person name="Ovchinikova G."/>
            <person name="Pati A."/>
            <person name="Chen A."/>
            <person name="Palaniappan K."/>
            <person name="Land M."/>
            <person name="Hauser L."/>
            <person name="Jeffries C.D."/>
            <person name="Detter J.C."/>
            <person name="Brambilla E.M."/>
            <person name="Rohde M."/>
            <person name="Spring S."/>
            <person name="Goker M."/>
            <person name="Woyke T."/>
            <person name="Bristow J."/>
            <person name="Eisen J.A."/>
            <person name="Markowitz V."/>
            <person name="Hugenholtz P."/>
            <person name="Kyrpides N.C."/>
            <person name="Klenk H.P."/>
            <person name="Mavromatis K."/>
        </authorList>
    </citation>
    <scope>NUCLEOTIDE SEQUENCE [LARGE SCALE GENOMIC DNA]</scope>
    <source>
        <strain evidence="4">ATCC 700847 / DSM 10411 / MH2</strain>
    </source>
</reference>
<protein>
    <recommendedName>
        <fullName evidence="2">Putative heavy-metal chelation domain-containing protein</fullName>
    </recommendedName>
</protein>
<dbReference type="InParanoid" id="F2LUU3"/>
<keyword evidence="1" id="KW-1133">Transmembrane helix</keyword>
<evidence type="ECO:0000313" key="4">
    <source>
        <dbReference type="Proteomes" id="UP000008139"/>
    </source>
</evidence>
<organism evidence="3 4">
    <name type="scientific">Hippea maritima (strain ATCC 700847 / DSM 10411 / MH2)</name>
    <dbReference type="NCBI Taxonomy" id="760142"/>
    <lineage>
        <taxon>Bacteria</taxon>
        <taxon>Pseudomonadati</taxon>
        <taxon>Campylobacterota</taxon>
        <taxon>Desulfurellia</taxon>
        <taxon>Desulfurellales</taxon>
        <taxon>Hippeaceae</taxon>
        <taxon>Hippea</taxon>
    </lineage>
</organism>
<evidence type="ECO:0000256" key="1">
    <source>
        <dbReference type="SAM" id="Phobius"/>
    </source>
</evidence>
<dbReference type="AlphaFoldDB" id="F2LUU3"/>